<dbReference type="PANTHER" id="PTHR21512">
    <property type="entry name" value="TRAFFICKING PROTEIN PARTICLE COMPLEX SUBUNIT 9"/>
    <property type="match status" value="1"/>
</dbReference>
<organism evidence="9 10">
    <name type="scientific">Mucor lusitanicus CBS 277.49</name>
    <dbReference type="NCBI Taxonomy" id="747725"/>
    <lineage>
        <taxon>Eukaryota</taxon>
        <taxon>Fungi</taxon>
        <taxon>Fungi incertae sedis</taxon>
        <taxon>Mucoromycota</taxon>
        <taxon>Mucoromycotina</taxon>
        <taxon>Mucoromycetes</taxon>
        <taxon>Mucorales</taxon>
        <taxon>Mucorineae</taxon>
        <taxon>Mucoraceae</taxon>
        <taxon>Mucor</taxon>
    </lineage>
</organism>
<feature type="domain" description="Trs120/TRAPPC9 first Ig-like" evidence="6">
    <location>
        <begin position="686"/>
        <end position="863"/>
    </location>
</feature>
<dbReference type="Pfam" id="PF26282">
    <property type="entry name" value="Ig_TRAPPC9-Trs120_3rd"/>
    <property type="match status" value="1"/>
</dbReference>
<reference evidence="9 10" key="1">
    <citation type="submission" date="2015-06" db="EMBL/GenBank/DDBJ databases">
        <title>Expansion of signal transduction pathways in fungi by whole-genome duplication.</title>
        <authorList>
            <consortium name="DOE Joint Genome Institute"/>
            <person name="Corrochano L.M."/>
            <person name="Kuo A."/>
            <person name="Marcet-Houben M."/>
            <person name="Polaino S."/>
            <person name="Salamov A."/>
            <person name="Villalobos J.M."/>
            <person name="Alvarez M.I."/>
            <person name="Avalos J."/>
            <person name="Benito E.P."/>
            <person name="Benoit I."/>
            <person name="Burger G."/>
            <person name="Camino L.P."/>
            <person name="Canovas D."/>
            <person name="Cerda-Olmedo E."/>
            <person name="Cheng J.-F."/>
            <person name="Dominguez A."/>
            <person name="Elias M."/>
            <person name="Eslava A.P."/>
            <person name="Glaser F."/>
            <person name="Grimwood J."/>
            <person name="Gutierrez G."/>
            <person name="Heitman J."/>
            <person name="Henrissat B."/>
            <person name="Iturriaga E.A."/>
            <person name="Lang B.F."/>
            <person name="Lavin J.L."/>
            <person name="Lee S."/>
            <person name="Li W."/>
            <person name="Lindquist E."/>
            <person name="Lopez-Garcia S."/>
            <person name="Luque E.M."/>
            <person name="Marcos A.T."/>
            <person name="Martin J."/>
            <person name="Mccluskey K."/>
            <person name="Medina H.R."/>
            <person name="Miralles-Duran A."/>
            <person name="Miyazaki A."/>
            <person name="Munoz-Torres E."/>
            <person name="Oguiza J.A."/>
            <person name="Ohm R."/>
            <person name="Olmedo M."/>
            <person name="Orejas M."/>
            <person name="Ortiz-Castellanos L."/>
            <person name="Pisabarro A.G."/>
            <person name="Rodriguez-Romero J."/>
            <person name="Ruiz-Herrera J."/>
            <person name="Ruiz-Vazquez R."/>
            <person name="Sanz C."/>
            <person name="Schackwitz W."/>
            <person name="Schmutz J."/>
            <person name="Shahriari M."/>
            <person name="Shelest E."/>
            <person name="Silva-Franco F."/>
            <person name="Soanes D."/>
            <person name="Syed K."/>
            <person name="Tagua V.G."/>
            <person name="Talbot N.J."/>
            <person name="Thon M."/>
            <person name="De Vries R.P."/>
            <person name="Wiebenga A."/>
            <person name="Yadav J.S."/>
            <person name="Braun E.L."/>
            <person name="Baker S."/>
            <person name="Garre V."/>
            <person name="Horwitz B."/>
            <person name="Torres-Martinez S."/>
            <person name="Idnurm A."/>
            <person name="Herrera-Estrella A."/>
            <person name="Gabaldon T."/>
            <person name="Grigoriev I.V."/>
        </authorList>
    </citation>
    <scope>NUCLEOTIDE SEQUENCE [LARGE SCALE GENOMIC DNA]</scope>
    <source>
        <strain evidence="9 10">CBS 277.49</strain>
    </source>
</reference>
<evidence type="ECO:0000256" key="3">
    <source>
        <dbReference type="SAM" id="MobiDB-lite"/>
    </source>
</evidence>
<evidence type="ECO:0000259" key="5">
    <source>
        <dbReference type="Pfam" id="PF26251"/>
    </source>
</evidence>
<evidence type="ECO:0000259" key="6">
    <source>
        <dbReference type="Pfam" id="PF26254"/>
    </source>
</evidence>
<feature type="region of interest" description="Disordered" evidence="3">
    <location>
        <begin position="334"/>
        <end position="367"/>
    </location>
</feature>
<feature type="compositionally biased region" description="Low complexity" evidence="3">
    <location>
        <begin position="344"/>
        <end position="359"/>
    </location>
</feature>
<evidence type="ECO:0000313" key="9">
    <source>
        <dbReference type="EMBL" id="OAD05627.1"/>
    </source>
</evidence>
<feature type="compositionally biased region" description="Polar residues" evidence="3">
    <location>
        <begin position="245"/>
        <end position="258"/>
    </location>
</feature>
<dbReference type="VEuPathDB" id="FungiDB:MUCCIDRAFT_183863"/>
<dbReference type="Pfam" id="PF26251">
    <property type="entry name" value="TPR_TRAPPC9-Trs120"/>
    <property type="match status" value="1"/>
</dbReference>
<evidence type="ECO:0000256" key="1">
    <source>
        <dbReference type="ARBA" id="ARBA00004555"/>
    </source>
</evidence>
<sequence length="1390" mass="156300">MDLAIDVTSSCRVRVLLVPVSPIKKSTFFKYVELVKTFHLVRLGDVTPDLKKGANAMFSSQVFQEGQMHFQFITHWTREHAELEDFQPHRRIFGVIGIMDCQEWKNKDLSGGYKQFSQDLDQYPTAVATRCFAFDPSETQEDDTKGLIMIPNVGNMSFYMSTMVCDFASEILEQFAILANRIQKLETLESPVPSNNHTPSRRDPHRLSQPPLTISPSHSSQLINKRASLQTPSSPTQQQYHHRFSTTTLNSAGSTGESARTRKRTPGRIRKLLGDFYLLAGRLPDAVNHYDQAIEMAKITSDFLWLASAMEGLVCATILLEYLQADIGHIVSRNPVSTPDPLATTTEDVSESSTSSPSSQNPAPRSTLTVVTDQYTTIIKNYQHTYLTAPFSVPDLVYAEACLKIARLLSTAFLNQGWNDHTMGLLVQGKLSEHEQDALRKHKSESHMFLSANDMVRFKSSGIPRYHIAAWVTKIGAIHMNELALLDQIYLTTAMSSVYSFIGYHRKAAWLMHQSVDCMMPLLIQHRRSGLSKDAGTLSTAHDHGVLEILKRICEIYGIGERNVHDGGALEAMRQQDQELFSKQTPSRSKGNIRPKEEQRFGWPALQISVLKQCISVSDALIDNGSRLYYTTVLLKNLYQHIPKAEQIKLATTIQGMVAHTHRDKKASSVVCGTESINYWGVNIVSRVEAKRPISRKAVYAHPIKNEAVANAQKAIPSADASDPFIYNPFAKKADTTYKVVLVKDEISEFKVTLVNPFGFDLELQSIALSTSGIAFNAVSTAATIPANATVQVPLTGTPEQTGTLVIRGCLIQIIGFAEQEFLIDHEDNKSQQDASNDHFVKIKRTGLDAIKTNRTRETSGDSGPITFYQLSVIDDQPLLKIKSTSLLHGAVMLYEGEVTDITIELENIGNIAVDFITLSFTDSTTATNTLMNPELTPEDQYEVELYTKGTRVFSWEGTSEKRSNDLIGKKIWLPQGASTTIKVHVYGKRECHGGTIQVDYGYLDRTVEEIQSLQSAQDDVAVAPAAMFYTRQLYLNVLITVYQNIEPFNWDVVYLRHSTPAPKATLDRALSHLRTIQHAMTAAQKTTSSTIVSQQQPIEDLLLVTRNIALENQERNEYCLITLDVRNRWTTPFDLDFVVNNATEDGNSSDMDELASHLTVQPGSTSRVILPLKRLFLPSDVCRQEIPSFDPNKQFVVSQGPKISKEQQHARLQMFWYREELLNRIKATWRCGSTGRQGELNLRPSLRLTAMQLGILKKEDVEFVVDLKGDSIQKQSHRKFTCVCNDYVTMTVSVRNRFTHPIKLILRIQPVQSYNDGVKEYDLSNKLLLEGVRQVVLPEIPASDGVVQHSFPMYFLSRGQFELLYHAEDVHSRNIYYDHEWAVVDVSEN</sequence>
<evidence type="ECO:0000259" key="8">
    <source>
        <dbReference type="Pfam" id="PF26283"/>
    </source>
</evidence>
<dbReference type="InterPro" id="IPR058563">
    <property type="entry name" value="Trs120_TRAPPC9_N"/>
</dbReference>
<dbReference type="GO" id="GO:0005802">
    <property type="term" value="C:trans-Golgi network"/>
    <property type="evidence" value="ECO:0007669"/>
    <property type="project" value="TreeGrafter"/>
</dbReference>
<dbReference type="OrthoDB" id="27962at2759"/>
<dbReference type="EMBL" id="AMYB01000003">
    <property type="protein sequence ID" value="OAD05627.1"/>
    <property type="molecule type" value="Genomic_DNA"/>
</dbReference>
<feature type="compositionally biased region" description="Low complexity" evidence="3">
    <location>
        <begin position="230"/>
        <end position="239"/>
    </location>
</feature>
<feature type="domain" description="Trs120/TRAPPC9 fourth Ig-like" evidence="8">
    <location>
        <begin position="1262"/>
        <end position="1387"/>
    </location>
</feature>
<name>A0A168N0Q4_MUCCL</name>
<dbReference type="PANTHER" id="PTHR21512:SF5">
    <property type="entry name" value="TRAFFICKING PROTEIN PARTICLE COMPLEX SUBUNIT 9"/>
    <property type="match status" value="1"/>
</dbReference>
<keyword evidence="10" id="KW-1185">Reference proteome</keyword>
<evidence type="ECO:0000313" key="10">
    <source>
        <dbReference type="Proteomes" id="UP000077051"/>
    </source>
</evidence>
<dbReference type="InterPro" id="IPR058567">
    <property type="entry name" value="Ig_TRAPPC9_Trs120_3rd"/>
</dbReference>
<evidence type="ECO:0000259" key="4">
    <source>
        <dbReference type="Pfam" id="PF08626"/>
    </source>
</evidence>
<keyword evidence="2" id="KW-0333">Golgi apparatus</keyword>
<protein>
    <submittedName>
        <fullName evidence="9">Uncharacterized protein</fullName>
    </submittedName>
</protein>
<accession>A0A168N0Q4</accession>
<evidence type="ECO:0000259" key="7">
    <source>
        <dbReference type="Pfam" id="PF26282"/>
    </source>
</evidence>
<proteinExistence type="predicted"/>
<dbReference type="Pfam" id="PF08626">
    <property type="entry name" value="TRAPPC9-Trs120"/>
    <property type="match status" value="1"/>
</dbReference>
<feature type="compositionally biased region" description="Polar residues" evidence="3">
    <location>
        <begin position="210"/>
        <end position="229"/>
    </location>
</feature>
<dbReference type="Pfam" id="PF26280">
    <property type="entry name" value="Ig_TRAPPC9-Trs120_2nd"/>
    <property type="match status" value="1"/>
</dbReference>
<gene>
    <name evidence="9" type="ORF">MUCCIDRAFT_183863</name>
</gene>
<dbReference type="InterPro" id="IPR013935">
    <property type="entry name" value="Trs120_TRAPPC9"/>
</dbReference>
<evidence type="ECO:0000256" key="2">
    <source>
        <dbReference type="ARBA" id="ARBA00023034"/>
    </source>
</evidence>
<dbReference type="Pfam" id="PF26283">
    <property type="entry name" value="Ig_TRAPPC9-Trs120_4th"/>
    <property type="match status" value="1"/>
</dbReference>
<dbReference type="Pfam" id="PF26254">
    <property type="entry name" value="Ig_TRAPPC9-Trs120_1st"/>
    <property type="match status" value="1"/>
</dbReference>
<comment type="subcellular location">
    <subcellularLocation>
        <location evidence="1">Golgi apparatus</location>
    </subcellularLocation>
</comment>
<feature type="domain" description="Trs120/TRAPPC9 N-terminal" evidence="4">
    <location>
        <begin position="6"/>
        <end position="330"/>
    </location>
</feature>
<comment type="caution">
    <text evidence="9">The sequence shown here is derived from an EMBL/GenBank/DDBJ whole genome shotgun (WGS) entry which is preliminary data.</text>
</comment>
<dbReference type="Proteomes" id="UP000077051">
    <property type="component" value="Unassembled WGS sequence"/>
</dbReference>
<dbReference type="InterPro" id="IPR058568">
    <property type="entry name" value="Ig_TRAPPC9_Trs120_4th"/>
</dbReference>
<feature type="domain" description="Trs120/TRAPPC9 third Ig-like" evidence="7">
    <location>
        <begin position="1050"/>
        <end position="1257"/>
    </location>
</feature>
<feature type="domain" description="Trs120/TRAPPC9 TPR region" evidence="5">
    <location>
        <begin position="369"/>
        <end position="664"/>
    </location>
</feature>
<dbReference type="InterPro" id="IPR058564">
    <property type="entry name" value="TPR_TRAPPC9_Trs120"/>
</dbReference>
<dbReference type="InterPro" id="IPR058565">
    <property type="entry name" value="Ig_TRAPPC9_Trs120_1st"/>
</dbReference>
<feature type="region of interest" description="Disordered" evidence="3">
    <location>
        <begin position="189"/>
        <end position="266"/>
    </location>
</feature>
<dbReference type="STRING" id="747725.A0A168N0Q4"/>